<keyword evidence="1" id="KW-0812">Transmembrane</keyword>
<organism evidence="2 3">
    <name type="scientific">Nepenthes gracilis</name>
    <name type="common">Slender pitcher plant</name>
    <dbReference type="NCBI Taxonomy" id="150966"/>
    <lineage>
        <taxon>Eukaryota</taxon>
        <taxon>Viridiplantae</taxon>
        <taxon>Streptophyta</taxon>
        <taxon>Embryophyta</taxon>
        <taxon>Tracheophyta</taxon>
        <taxon>Spermatophyta</taxon>
        <taxon>Magnoliopsida</taxon>
        <taxon>eudicotyledons</taxon>
        <taxon>Gunneridae</taxon>
        <taxon>Pentapetalae</taxon>
        <taxon>Caryophyllales</taxon>
        <taxon>Nepenthaceae</taxon>
        <taxon>Nepenthes</taxon>
    </lineage>
</organism>
<reference evidence="2" key="1">
    <citation type="submission" date="2023-05" db="EMBL/GenBank/DDBJ databases">
        <title>Nepenthes gracilis genome sequencing.</title>
        <authorList>
            <person name="Fukushima K."/>
        </authorList>
    </citation>
    <scope>NUCLEOTIDE SEQUENCE</scope>
    <source>
        <strain evidence="2">SING2019-196</strain>
    </source>
</reference>
<keyword evidence="1" id="KW-1133">Transmembrane helix</keyword>
<comment type="caution">
    <text evidence="2">The sequence shown here is derived from an EMBL/GenBank/DDBJ whole genome shotgun (WGS) entry which is preliminary data.</text>
</comment>
<accession>A0AAD3Y7F6</accession>
<proteinExistence type="predicted"/>
<evidence type="ECO:0000313" key="3">
    <source>
        <dbReference type="Proteomes" id="UP001279734"/>
    </source>
</evidence>
<evidence type="ECO:0000313" key="2">
    <source>
        <dbReference type="EMBL" id="GMH30285.1"/>
    </source>
</evidence>
<feature type="transmembrane region" description="Helical" evidence="1">
    <location>
        <begin position="157"/>
        <end position="177"/>
    </location>
</feature>
<dbReference type="EMBL" id="BSYO01000038">
    <property type="protein sequence ID" value="GMH30285.1"/>
    <property type="molecule type" value="Genomic_DNA"/>
</dbReference>
<evidence type="ECO:0000256" key="1">
    <source>
        <dbReference type="SAM" id="Phobius"/>
    </source>
</evidence>
<gene>
    <name evidence="2" type="ORF">Nepgr_032128</name>
</gene>
<dbReference type="PANTHER" id="PTHR34064">
    <property type="entry name" value="OS04G0672300 PROTEIN"/>
    <property type="match status" value="1"/>
</dbReference>
<dbReference type="AlphaFoldDB" id="A0AAD3Y7F6"/>
<name>A0AAD3Y7F6_NEPGR</name>
<keyword evidence="1" id="KW-0472">Membrane</keyword>
<sequence>MLDLNSRGVIGIQEMGNQKISVADHIDVKSDSFTVDLETFSNGVDKDFTTNSTITRSLSRKGPQRSTDREIASSYGDCLLSSSSSPAAALVGVTSVWEKPATPPHEAAAKHPPTNQPPQHQITIKTADTGAMADSRWDKRSGIRRSPPSRFSDPRRILLLFASLSSVGTMLLIFFTLTMSKPNENF</sequence>
<keyword evidence="3" id="KW-1185">Reference proteome</keyword>
<protein>
    <submittedName>
        <fullName evidence="2">Uncharacterized protein</fullName>
    </submittedName>
</protein>
<dbReference type="Proteomes" id="UP001279734">
    <property type="component" value="Unassembled WGS sequence"/>
</dbReference>
<dbReference type="PANTHER" id="PTHR34064:SF4">
    <property type="entry name" value="PROTEIN, PUTATIVE-RELATED"/>
    <property type="match status" value="1"/>
</dbReference>